<evidence type="ECO:0000313" key="3">
    <source>
        <dbReference type="EMBL" id="HCQ40599.1"/>
    </source>
</evidence>
<keyword evidence="2" id="KW-0472">Membrane</keyword>
<dbReference type="GO" id="GO:0004190">
    <property type="term" value="F:aspartic-type endopeptidase activity"/>
    <property type="evidence" value="ECO:0007669"/>
    <property type="project" value="InterPro"/>
</dbReference>
<keyword evidence="2" id="KW-1133">Transmembrane helix</keyword>
<dbReference type="AlphaFoldDB" id="A0A656PMH2"/>
<dbReference type="EMBL" id="DQFB01000004">
    <property type="protein sequence ID" value="HCQ40599.1"/>
    <property type="molecule type" value="Genomic_DNA"/>
</dbReference>
<dbReference type="PRINTS" id="PR00781">
    <property type="entry name" value="LIPOSIGPTASE"/>
</dbReference>
<comment type="similarity">
    <text evidence="1">Belongs to the peptidase A8 family.</text>
</comment>
<dbReference type="Pfam" id="PF01252">
    <property type="entry name" value="Peptidase_A8"/>
    <property type="match status" value="1"/>
</dbReference>
<dbReference type="GO" id="GO:0016020">
    <property type="term" value="C:membrane"/>
    <property type="evidence" value="ECO:0007669"/>
    <property type="project" value="InterPro"/>
</dbReference>
<keyword evidence="2" id="KW-0812">Transmembrane</keyword>
<accession>A0A656PMH2</accession>
<evidence type="ECO:0000313" key="4">
    <source>
        <dbReference type="Proteomes" id="UP000262056"/>
    </source>
</evidence>
<evidence type="ECO:0000256" key="2">
    <source>
        <dbReference type="SAM" id="Phobius"/>
    </source>
</evidence>
<protein>
    <submittedName>
        <fullName evidence="3">Uncharacterized protein</fullName>
    </submittedName>
</protein>
<feature type="transmembrane region" description="Helical" evidence="2">
    <location>
        <begin position="43"/>
        <end position="62"/>
    </location>
</feature>
<name>A0A656PMH2_UNCKA</name>
<reference evidence="3 4" key="1">
    <citation type="journal article" date="2018" name="Nat. Biotechnol.">
        <title>A standardized bacterial taxonomy based on genome phylogeny substantially revises the tree of life.</title>
        <authorList>
            <person name="Parks D.H."/>
            <person name="Chuvochina M."/>
            <person name="Waite D.W."/>
            <person name="Rinke C."/>
            <person name="Skarshewski A."/>
            <person name="Chaumeil P.A."/>
            <person name="Hugenholtz P."/>
        </authorList>
    </citation>
    <scope>NUCLEOTIDE SEQUENCE [LARGE SCALE GENOMIC DNA]</scope>
    <source>
        <strain evidence="3">UBA12021</strain>
    </source>
</reference>
<feature type="transmembrane region" description="Helical" evidence="2">
    <location>
        <begin position="12"/>
        <end position="31"/>
    </location>
</feature>
<evidence type="ECO:0000256" key="1">
    <source>
        <dbReference type="RuleBase" id="RU004181"/>
    </source>
</evidence>
<feature type="transmembrane region" description="Helical" evidence="2">
    <location>
        <begin position="68"/>
        <end position="93"/>
    </location>
</feature>
<dbReference type="Proteomes" id="UP000262056">
    <property type="component" value="Unassembled WGS sequence"/>
</dbReference>
<dbReference type="GO" id="GO:0006508">
    <property type="term" value="P:proteolysis"/>
    <property type="evidence" value="ECO:0007669"/>
    <property type="project" value="InterPro"/>
</dbReference>
<proteinExistence type="inferred from homology"/>
<sequence>MGFLSFPIRNCGIFYPIPLSLAVLVILFYLAGKSSFNSVMSRLGLVLILSGGTLNILERVFTGCVRDYIGFFGLFHFNLFDLLVTSGVFLLIYELWKTKK</sequence>
<comment type="caution">
    <text evidence="3">The sequence shown here is derived from an EMBL/GenBank/DDBJ whole genome shotgun (WGS) entry which is preliminary data.</text>
</comment>
<gene>
    <name evidence="3" type="ORF">DIU24_02735</name>
</gene>
<organism evidence="3 4">
    <name type="scientific">candidate division WWE3 bacterium</name>
    <dbReference type="NCBI Taxonomy" id="2053526"/>
    <lineage>
        <taxon>Bacteria</taxon>
        <taxon>Katanobacteria</taxon>
    </lineage>
</organism>
<dbReference type="InterPro" id="IPR001872">
    <property type="entry name" value="Peptidase_A8"/>
</dbReference>